<evidence type="ECO:0000313" key="2">
    <source>
        <dbReference type="EnsemblMetazoa" id="CapteP205589"/>
    </source>
</evidence>
<reference evidence="3" key="1">
    <citation type="submission" date="2012-12" db="EMBL/GenBank/DDBJ databases">
        <authorList>
            <person name="Hellsten U."/>
            <person name="Grimwood J."/>
            <person name="Chapman J.A."/>
            <person name="Shapiro H."/>
            <person name="Aerts A."/>
            <person name="Otillar R.P."/>
            <person name="Terry A.Y."/>
            <person name="Boore J.L."/>
            <person name="Simakov O."/>
            <person name="Marletaz F."/>
            <person name="Cho S.-J."/>
            <person name="Edsinger-Gonzales E."/>
            <person name="Havlak P."/>
            <person name="Kuo D.-H."/>
            <person name="Larsson T."/>
            <person name="Lv J."/>
            <person name="Arendt D."/>
            <person name="Savage R."/>
            <person name="Osoegawa K."/>
            <person name="de Jong P."/>
            <person name="Lindberg D.R."/>
            <person name="Seaver E.C."/>
            <person name="Weisblat D.A."/>
            <person name="Putnam N.H."/>
            <person name="Grigoriev I.V."/>
            <person name="Rokhsar D.S."/>
        </authorList>
    </citation>
    <scope>NUCLEOTIDE SEQUENCE</scope>
    <source>
        <strain evidence="3">I ESC-2004</strain>
    </source>
</reference>
<dbReference type="EnsemblMetazoa" id="CapteT205589">
    <property type="protein sequence ID" value="CapteP205589"/>
    <property type="gene ID" value="CapteG205589"/>
</dbReference>
<organism evidence="1">
    <name type="scientific">Capitella teleta</name>
    <name type="common">Polychaete worm</name>
    <dbReference type="NCBI Taxonomy" id="283909"/>
    <lineage>
        <taxon>Eukaryota</taxon>
        <taxon>Metazoa</taxon>
        <taxon>Spiralia</taxon>
        <taxon>Lophotrochozoa</taxon>
        <taxon>Annelida</taxon>
        <taxon>Polychaeta</taxon>
        <taxon>Sedentaria</taxon>
        <taxon>Scolecida</taxon>
        <taxon>Capitellidae</taxon>
        <taxon>Capitella</taxon>
    </lineage>
</organism>
<dbReference type="AlphaFoldDB" id="R7TXL2"/>
<dbReference type="HOGENOM" id="CLU_1556740_0_0_1"/>
<evidence type="ECO:0000313" key="3">
    <source>
        <dbReference type="Proteomes" id="UP000014760"/>
    </source>
</evidence>
<sequence length="172" mass="19708">MDDRDLERVMRCVIDTKQPVNIQTHSHCIRCELKLWKIAQSLNFSRNGVLLQPHSTEFILHVLPIPCLRVERFETDLKQRSPALGDDAECRSVAALPKRKFYESSSDDGDEMTPLRKTRNSIANSGSARSVSQKPELQRMLRKSPEPSTHSWIGDALGVIMTPIRKLFTFQY</sequence>
<gene>
    <name evidence="1" type="ORF">CAPTEDRAFT_205589</name>
</gene>
<protein>
    <submittedName>
        <fullName evidence="1 2">Uncharacterized protein</fullName>
    </submittedName>
</protein>
<evidence type="ECO:0000313" key="1">
    <source>
        <dbReference type="EMBL" id="ELT98474.1"/>
    </source>
</evidence>
<dbReference type="Proteomes" id="UP000014760">
    <property type="component" value="Unassembled WGS sequence"/>
</dbReference>
<keyword evidence="3" id="KW-1185">Reference proteome</keyword>
<dbReference type="EMBL" id="KB307920">
    <property type="protein sequence ID" value="ELT98474.1"/>
    <property type="molecule type" value="Genomic_DNA"/>
</dbReference>
<accession>R7TXL2</accession>
<reference evidence="2" key="3">
    <citation type="submission" date="2015-06" db="UniProtKB">
        <authorList>
            <consortium name="EnsemblMetazoa"/>
        </authorList>
    </citation>
    <scope>IDENTIFICATION</scope>
</reference>
<name>R7TXL2_CAPTE</name>
<dbReference type="EMBL" id="AMQN01002056">
    <property type="status" value="NOT_ANNOTATED_CDS"/>
    <property type="molecule type" value="Genomic_DNA"/>
</dbReference>
<proteinExistence type="predicted"/>
<reference evidence="1 3" key="2">
    <citation type="journal article" date="2013" name="Nature">
        <title>Insights into bilaterian evolution from three spiralian genomes.</title>
        <authorList>
            <person name="Simakov O."/>
            <person name="Marletaz F."/>
            <person name="Cho S.J."/>
            <person name="Edsinger-Gonzales E."/>
            <person name="Havlak P."/>
            <person name="Hellsten U."/>
            <person name="Kuo D.H."/>
            <person name="Larsson T."/>
            <person name="Lv J."/>
            <person name="Arendt D."/>
            <person name="Savage R."/>
            <person name="Osoegawa K."/>
            <person name="de Jong P."/>
            <person name="Grimwood J."/>
            <person name="Chapman J.A."/>
            <person name="Shapiro H."/>
            <person name="Aerts A."/>
            <person name="Otillar R.P."/>
            <person name="Terry A.Y."/>
            <person name="Boore J.L."/>
            <person name="Grigoriev I.V."/>
            <person name="Lindberg D.R."/>
            <person name="Seaver E.C."/>
            <person name="Weisblat D.A."/>
            <person name="Putnam N.H."/>
            <person name="Rokhsar D.S."/>
        </authorList>
    </citation>
    <scope>NUCLEOTIDE SEQUENCE</scope>
    <source>
        <strain evidence="1 3">I ESC-2004</strain>
    </source>
</reference>